<dbReference type="RefSeq" id="XP_014155442.1">
    <property type="nucleotide sequence ID" value="XM_014299967.1"/>
</dbReference>
<accession>A0A0L0FXH2</accession>
<dbReference type="EMBL" id="KQ242023">
    <property type="protein sequence ID" value="KNC81540.1"/>
    <property type="molecule type" value="Genomic_DNA"/>
</dbReference>
<proteinExistence type="predicted"/>
<name>A0A0L0FXH2_9EUKA</name>
<keyword evidence="2" id="KW-1133">Transmembrane helix</keyword>
<sequence length="392" mass="41945">MLKHLVRQVVDNDEDDDGDDEEVEGEEEEEEEEHINDSDAVQSECECELWGPWSSCALTSETGCTQARMCQKTTASSDGSATLGCPQPTETAVCYTGTCAPGCFCSDWQAAAPCSVTCGEGVQVYRRGCTTSSGQCETEVTRKCSTLDCPIVAPVCQCDEWGPISECAVPAECGNGTATRQRTCTNSNNTTLVDSPESCTTLEVSNCTLPCDEPSTATTQPDEPSTGIDTVDIFNIITANSSNLGPNPDATPSVPTVQIEADANTTTVSASNTPSFWDVNKTYILAGSAALLVLLIIITSICCCRRKKKTTTNEQASTDPTTVSTNSKQTLRSAESIPLSARVRQWRSSLSRSFNAHLSLGNNTAKPSSRLMSETFDWRDARGVDLETPTVV</sequence>
<dbReference type="PROSITE" id="PS50092">
    <property type="entry name" value="TSP1"/>
    <property type="match status" value="2"/>
</dbReference>
<feature type="region of interest" description="Disordered" evidence="1">
    <location>
        <begin position="309"/>
        <end position="331"/>
    </location>
</feature>
<feature type="region of interest" description="Disordered" evidence="1">
    <location>
        <begin position="1"/>
        <end position="40"/>
    </location>
</feature>
<dbReference type="AlphaFoldDB" id="A0A0L0FXH2"/>
<protein>
    <submittedName>
        <fullName evidence="3">Uncharacterized protein</fullName>
    </submittedName>
</protein>
<dbReference type="InterPro" id="IPR000884">
    <property type="entry name" value="TSP1_rpt"/>
</dbReference>
<feature type="compositionally biased region" description="Polar residues" evidence="1">
    <location>
        <begin position="312"/>
        <end position="331"/>
    </location>
</feature>
<dbReference type="InterPro" id="IPR036383">
    <property type="entry name" value="TSP1_rpt_sf"/>
</dbReference>
<feature type="compositionally biased region" description="Acidic residues" evidence="1">
    <location>
        <begin position="11"/>
        <end position="34"/>
    </location>
</feature>
<evidence type="ECO:0000256" key="2">
    <source>
        <dbReference type="SAM" id="Phobius"/>
    </source>
</evidence>
<dbReference type="Gene3D" id="2.20.100.10">
    <property type="entry name" value="Thrombospondin type-1 (TSP1) repeat"/>
    <property type="match status" value="2"/>
</dbReference>
<evidence type="ECO:0000313" key="4">
    <source>
        <dbReference type="Proteomes" id="UP000054560"/>
    </source>
</evidence>
<organism evidence="3 4">
    <name type="scientific">Sphaeroforma arctica JP610</name>
    <dbReference type="NCBI Taxonomy" id="667725"/>
    <lineage>
        <taxon>Eukaryota</taxon>
        <taxon>Ichthyosporea</taxon>
        <taxon>Ichthyophonida</taxon>
        <taxon>Sphaeroforma</taxon>
    </lineage>
</organism>
<keyword evidence="2" id="KW-0472">Membrane</keyword>
<feature type="transmembrane region" description="Helical" evidence="2">
    <location>
        <begin position="283"/>
        <end position="304"/>
    </location>
</feature>
<dbReference type="GeneID" id="25906651"/>
<evidence type="ECO:0000313" key="3">
    <source>
        <dbReference type="EMBL" id="KNC81540.1"/>
    </source>
</evidence>
<dbReference type="Proteomes" id="UP000054560">
    <property type="component" value="Unassembled WGS sequence"/>
</dbReference>
<dbReference type="OrthoDB" id="6273859at2759"/>
<gene>
    <name evidence="3" type="ORF">SARC_06147</name>
</gene>
<keyword evidence="4" id="KW-1185">Reference proteome</keyword>
<dbReference type="SMART" id="SM00209">
    <property type="entry name" value="TSP1"/>
    <property type="match status" value="3"/>
</dbReference>
<dbReference type="Pfam" id="PF00090">
    <property type="entry name" value="TSP_1"/>
    <property type="match status" value="2"/>
</dbReference>
<evidence type="ECO:0000256" key="1">
    <source>
        <dbReference type="SAM" id="MobiDB-lite"/>
    </source>
</evidence>
<keyword evidence="2" id="KW-0812">Transmembrane</keyword>
<reference evidence="3 4" key="1">
    <citation type="submission" date="2011-02" db="EMBL/GenBank/DDBJ databases">
        <title>The Genome Sequence of Sphaeroforma arctica JP610.</title>
        <authorList>
            <consortium name="The Broad Institute Genome Sequencing Platform"/>
            <person name="Russ C."/>
            <person name="Cuomo C."/>
            <person name="Young S.K."/>
            <person name="Zeng Q."/>
            <person name="Gargeya S."/>
            <person name="Alvarado L."/>
            <person name="Berlin A."/>
            <person name="Chapman S.B."/>
            <person name="Chen Z."/>
            <person name="Freedman E."/>
            <person name="Gellesch M."/>
            <person name="Goldberg J."/>
            <person name="Griggs A."/>
            <person name="Gujja S."/>
            <person name="Heilman E."/>
            <person name="Heiman D."/>
            <person name="Howarth C."/>
            <person name="Mehta T."/>
            <person name="Neiman D."/>
            <person name="Pearson M."/>
            <person name="Roberts A."/>
            <person name="Saif S."/>
            <person name="Shea T."/>
            <person name="Shenoy N."/>
            <person name="Sisk P."/>
            <person name="Stolte C."/>
            <person name="Sykes S."/>
            <person name="White J."/>
            <person name="Yandava C."/>
            <person name="Burger G."/>
            <person name="Gray M.W."/>
            <person name="Holland P.W.H."/>
            <person name="King N."/>
            <person name="Lang F.B.F."/>
            <person name="Roger A.J."/>
            <person name="Ruiz-Trillo I."/>
            <person name="Haas B."/>
            <person name="Nusbaum C."/>
            <person name="Birren B."/>
        </authorList>
    </citation>
    <scope>NUCLEOTIDE SEQUENCE [LARGE SCALE GENOMIC DNA]</scope>
    <source>
        <strain evidence="3 4">JP610</strain>
    </source>
</reference>